<protein>
    <submittedName>
        <fullName evidence="1">Uncharacterized protein</fullName>
    </submittedName>
</protein>
<reference evidence="1" key="1">
    <citation type="submission" date="2021-02" db="EMBL/GenBank/DDBJ databases">
        <authorList>
            <person name="Nowell W R."/>
        </authorList>
    </citation>
    <scope>NUCLEOTIDE SEQUENCE</scope>
</reference>
<evidence type="ECO:0000313" key="1">
    <source>
        <dbReference type="EMBL" id="CAF1180803.1"/>
    </source>
</evidence>
<evidence type="ECO:0000313" key="2">
    <source>
        <dbReference type="EMBL" id="CAF1415071.1"/>
    </source>
</evidence>
<dbReference type="EMBL" id="CAJNOI010000203">
    <property type="protein sequence ID" value="CAF1180803.1"/>
    <property type="molecule type" value="Genomic_DNA"/>
</dbReference>
<proteinExistence type="predicted"/>
<evidence type="ECO:0000313" key="3">
    <source>
        <dbReference type="Proteomes" id="UP000663832"/>
    </source>
</evidence>
<dbReference type="AlphaFoldDB" id="A0A814UYB8"/>
<gene>
    <name evidence="1" type="ORF">BJG266_LOCUS25752</name>
    <name evidence="2" type="ORF">QVE165_LOCUS37808</name>
</gene>
<dbReference type="Proteomes" id="UP000663832">
    <property type="component" value="Unassembled WGS sequence"/>
</dbReference>
<evidence type="ECO:0000313" key="4">
    <source>
        <dbReference type="Proteomes" id="UP000663877"/>
    </source>
</evidence>
<organism evidence="1 4">
    <name type="scientific">Adineta steineri</name>
    <dbReference type="NCBI Taxonomy" id="433720"/>
    <lineage>
        <taxon>Eukaryota</taxon>
        <taxon>Metazoa</taxon>
        <taxon>Spiralia</taxon>
        <taxon>Gnathifera</taxon>
        <taxon>Rotifera</taxon>
        <taxon>Eurotatoria</taxon>
        <taxon>Bdelloidea</taxon>
        <taxon>Adinetida</taxon>
        <taxon>Adinetidae</taxon>
        <taxon>Adineta</taxon>
    </lineage>
</organism>
<dbReference type="EMBL" id="CAJNOM010000397">
    <property type="protein sequence ID" value="CAF1415071.1"/>
    <property type="molecule type" value="Genomic_DNA"/>
</dbReference>
<comment type="caution">
    <text evidence="1">The sequence shown here is derived from an EMBL/GenBank/DDBJ whole genome shotgun (WGS) entry which is preliminary data.</text>
</comment>
<dbReference type="Proteomes" id="UP000663877">
    <property type="component" value="Unassembled WGS sequence"/>
</dbReference>
<name>A0A814UYB8_9BILA</name>
<accession>A0A814UYB8</accession>
<keyword evidence="3" id="KW-1185">Reference proteome</keyword>
<sequence length="71" mass="8350">MSRVDGEGNDDIGAFTINGIFCRQTQKLTLTKIYRQGTGKWFIHTKKYRGEDKFELKYRQTTESSCEMTKY</sequence>